<reference evidence="4" key="1">
    <citation type="journal article" date="2019" name="Int. J. Syst. Evol. Microbiol.">
        <title>The Global Catalogue of Microorganisms (GCM) 10K type strain sequencing project: providing services to taxonomists for standard genome sequencing and annotation.</title>
        <authorList>
            <consortium name="The Broad Institute Genomics Platform"/>
            <consortium name="The Broad Institute Genome Sequencing Center for Infectious Disease"/>
            <person name="Wu L."/>
            <person name="Ma J."/>
        </authorList>
    </citation>
    <scope>NUCLEOTIDE SEQUENCE [LARGE SCALE GENOMIC DNA]</scope>
    <source>
        <strain evidence="4">KCTC 52366</strain>
    </source>
</reference>
<accession>A0ABV7GWD5</accession>
<evidence type="ECO:0000259" key="2">
    <source>
        <dbReference type="Pfam" id="PF01494"/>
    </source>
</evidence>
<proteinExistence type="predicted"/>
<sequence length="404" mass="43954">MTHCIVVGSGPVGSSTALALAKKGFRVTLLEREATLPADPRAATVQPPTLEMLDELGVTPRLLEQGLMAQEYQFRDRATSEVIATFDYGRLEGETKFPFALQCEQFKIASTVVEALRSEPQVKIRLGEEVVGLSQDADSVSVTLASGDTLTADYLVGCDGGRSFVRKSSGISFEGFTYDERFLVLTTRYDFHQHGYVVRNYSLDPAQWCSMFKVPHDGPPGLWRCVFPVAGPDAELSNDEVLSDAHVGAQMAALNHGLTEEDVLHRNVYTVNQRVAGRFRAGRVFLAGDSAHVNNPLGGLGMNSGIHDGVNLAGKIAEAVASPADADAILDRYDTERRELAKEFVQAQTIRNKKRLEARTPEARAAARRNLADSAADPELHRAWVLDASLLGSLRSLEEKGKAA</sequence>
<gene>
    <name evidence="3" type="ORF">ACFOGP_22765</name>
</gene>
<name>A0ABV7GWD5_9RHOB</name>
<comment type="caution">
    <text evidence="3">The sequence shown here is derived from an EMBL/GenBank/DDBJ whole genome shotgun (WGS) entry which is preliminary data.</text>
</comment>
<dbReference type="Gene3D" id="3.50.50.60">
    <property type="entry name" value="FAD/NAD(P)-binding domain"/>
    <property type="match status" value="1"/>
</dbReference>
<organism evidence="3 4">
    <name type="scientific">Psychromarinibacter halotolerans</name>
    <dbReference type="NCBI Taxonomy" id="1775175"/>
    <lineage>
        <taxon>Bacteria</taxon>
        <taxon>Pseudomonadati</taxon>
        <taxon>Pseudomonadota</taxon>
        <taxon>Alphaproteobacteria</taxon>
        <taxon>Rhodobacterales</taxon>
        <taxon>Paracoccaceae</taxon>
        <taxon>Psychromarinibacter</taxon>
    </lineage>
</organism>
<dbReference type="RefSeq" id="WP_275632517.1">
    <property type="nucleotide sequence ID" value="NZ_JARGYD010000003.1"/>
</dbReference>
<keyword evidence="1" id="KW-0560">Oxidoreductase</keyword>
<evidence type="ECO:0000256" key="1">
    <source>
        <dbReference type="ARBA" id="ARBA00023002"/>
    </source>
</evidence>
<evidence type="ECO:0000313" key="4">
    <source>
        <dbReference type="Proteomes" id="UP001595632"/>
    </source>
</evidence>
<dbReference type="PRINTS" id="PR00420">
    <property type="entry name" value="RNGMNOXGNASE"/>
</dbReference>
<dbReference type="EMBL" id="JBHRTB010000010">
    <property type="protein sequence ID" value="MFC3145562.1"/>
    <property type="molecule type" value="Genomic_DNA"/>
</dbReference>
<feature type="domain" description="FAD-binding" evidence="2">
    <location>
        <begin position="2"/>
        <end position="347"/>
    </location>
</feature>
<dbReference type="PANTHER" id="PTHR43476:SF5">
    <property type="entry name" value="FAD-DEPENDENT MONOOXYGENASE"/>
    <property type="match status" value="1"/>
</dbReference>
<dbReference type="InterPro" id="IPR002938">
    <property type="entry name" value="FAD-bd"/>
</dbReference>
<dbReference type="PANTHER" id="PTHR43476">
    <property type="entry name" value="3-(3-HYDROXY-PHENYL)PROPIONATE/3-HYDROXYCINNAMIC ACID HYDROXYLASE"/>
    <property type="match status" value="1"/>
</dbReference>
<keyword evidence="4" id="KW-1185">Reference proteome</keyword>
<evidence type="ECO:0000313" key="3">
    <source>
        <dbReference type="EMBL" id="MFC3145562.1"/>
    </source>
</evidence>
<dbReference type="Proteomes" id="UP001595632">
    <property type="component" value="Unassembled WGS sequence"/>
</dbReference>
<dbReference type="SUPFAM" id="SSF51905">
    <property type="entry name" value="FAD/NAD(P)-binding domain"/>
    <property type="match status" value="1"/>
</dbReference>
<dbReference type="InterPro" id="IPR050631">
    <property type="entry name" value="PheA/TfdB_FAD_monoxygenase"/>
</dbReference>
<dbReference type="InterPro" id="IPR036188">
    <property type="entry name" value="FAD/NAD-bd_sf"/>
</dbReference>
<protein>
    <submittedName>
        <fullName evidence="3">FAD-dependent oxidoreductase</fullName>
    </submittedName>
</protein>
<dbReference type="Pfam" id="PF01494">
    <property type="entry name" value="FAD_binding_3"/>
    <property type="match status" value="1"/>
</dbReference>
<dbReference type="Gene3D" id="3.30.70.2450">
    <property type="match status" value="1"/>
</dbReference>